<dbReference type="InterPro" id="IPR048067">
    <property type="entry name" value="BREX_3_BrxF"/>
</dbReference>
<dbReference type="NCBIfam" id="NF033453">
    <property type="entry name" value="BREX_3_BrxF"/>
    <property type="match status" value="1"/>
</dbReference>
<evidence type="ECO:0000313" key="2">
    <source>
        <dbReference type="Proteomes" id="UP000062160"/>
    </source>
</evidence>
<dbReference type="RefSeq" id="WP_059033510.1">
    <property type="nucleotide sequence ID" value="NZ_DF977003.1"/>
</dbReference>
<gene>
    <name evidence="1" type="ORF">TSYNT_9138</name>
</gene>
<reference evidence="1" key="1">
    <citation type="journal article" date="2016" name="Genome Announc.">
        <title>Draft Genome Sequence of the Syntrophic Lactate-Degrading Bacterium Tepidanaerobacter syntrophicus JLT.</title>
        <authorList>
            <person name="Matsuura N."/>
            <person name="Ohashi A."/>
            <person name="Tourlousse D.M."/>
            <person name="Sekiguchi Y."/>
        </authorList>
    </citation>
    <scope>NUCLEOTIDE SEQUENCE [LARGE SCALE GENOMIC DNA]</scope>
    <source>
        <strain evidence="1">JL</strain>
    </source>
</reference>
<evidence type="ECO:0008006" key="3">
    <source>
        <dbReference type="Google" id="ProtNLM"/>
    </source>
</evidence>
<proteinExistence type="predicted"/>
<dbReference type="AlphaFoldDB" id="A0A0U9HGB7"/>
<dbReference type="STRING" id="224999.GCA_001485475_01924"/>
<evidence type="ECO:0000313" key="1">
    <source>
        <dbReference type="EMBL" id="GAQ25888.1"/>
    </source>
</evidence>
<keyword evidence="2" id="KW-1185">Reference proteome</keyword>
<sequence length="161" mass="18558">MHLPDEVTNALMIFSHKFYQLLLIAGDDSHKKSLLLKQIAESGNYAYVNLNLALSERLMMIPSHERSLFVNQCIDEIINGISAETVIFDHIEILFEKPLNTDPMALLKNISRHRKLISDWPGIIKDDILIYAKPGHPEYIKYPIEVDYTIIDIDQNYKASF</sequence>
<accession>A0A0U9HGB7</accession>
<organism evidence="1">
    <name type="scientific">Tepidanaerobacter syntrophicus</name>
    <dbReference type="NCBI Taxonomy" id="224999"/>
    <lineage>
        <taxon>Bacteria</taxon>
        <taxon>Bacillati</taxon>
        <taxon>Bacillota</taxon>
        <taxon>Clostridia</taxon>
        <taxon>Thermosediminibacterales</taxon>
        <taxon>Tepidanaerobacteraceae</taxon>
        <taxon>Tepidanaerobacter</taxon>
    </lineage>
</organism>
<dbReference type="EMBL" id="DF977003">
    <property type="protein sequence ID" value="GAQ25888.1"/>
    <property type="molecule type" value="Genomic_DNA"/>
</dbReference>
<dbReference type="Proteomes" id="UP000062160">
    <property type="component" value="Unassembled WGS sequence"/>
</dbReference>
<dbReference type="OrthoDB" id="7503064at2"/>
<name>A0A0U9HGB7_9FIRM</name>
<protein>
    <recommendedName>
        <fullName evidence="3">BREX-3 system P-loop-containing protein BrxF</fullName>
    </recommendedName>
</protein>